<keyword evidence="5" id="KW-1185">Reference proteome</keyword>
<evidence type="ECO:0000256" key="2">
    <source>
        <dbReference type="ARBA" id="ARBA00022679"/>
    </source>
</evidence>
<dbReference type="EMBL" id="CP019605">
    <property type="protein sequence ID" value="AQP43489.1"/>
    <property type="molecule type" value="Genomic_DNA"/>
</dbReference>
<dbReference type="PANTHER" id="PTHR12526:SF629">
    <property type="entry name" value="TEICHURONIC ACID BIOSYNTHESIS GLYCOSYLTRANSFERASE TUAH-RELATED"/>
    <property type="match status" value="1"/>
</dbReference>
<dbReference type="InterPro" id="IPR055259">
    <property type="entry name" value="YkvP/CgeB_Glyco_trans-like"/>
</dbReference>
<dbReference type="PANTHER" id="PTHR12526">
    <property type="entry name" value="GLYCOSYLTRANSFERASE"/>
    <property type="match status" value="1"/>
</dbReference>
<gene>
    <name evidence="4" type="ORF">RPIT_00535</name>
</gene>
<keyword evidence="1" id="KW-0328">Glycosyltransferase</keyword>
<dbReference type="GO" id="GO:0016757">
    <property type="term" value="F:glycosyltransferase activity"/>
    <property type="evidence" value="ECO:0007669"/>
    <property type="project" value="UniProtKB-KW"/>
</dbReference>
<feature type="domain" description="Spore protein YkvP/CgeB glycosyl transferase-like" evidence="3">
    <location>
        <begin position="195"/>
        <end position="337"/>
    </location>
</feature>
<proteinExistence type="predicted"/>
<keyword evidence="2" id="KW-0808">Transferase</keyword>
<dbReference type="Gene3D" id="3.40.50.2000">
    <property type="entry name" value="Glycogen Phosphorylase B"/>
    <property type="match status" value="1"/>
</dbReference>
<evidence type="ECO:0000313" key="5">
    <source>
        <dbReference type="Proteomes" id="UP000188324"/>
    </source>
</evidence>
<evidence type="ECO:0000313" key="4">
    <source>
        <dbReference type="EMBL" id="AQP43489.1"/>
    </source>
</evidence>
<name>A0A1Q2CBK7_9ACTN</name>
<evidence type="ECO:0000259" key="3">
    <source>
        <dbReference type="Pfam" id="PF13524"/>
    </source>
</evidence>
<dbReference type="KEGG" id="tfl:RPIT_00535"/>
<organism evidence="4 5">
    <name type="scientific">Tessaracoccus flavus</name>
    <dbReference type="NCBI Taxonomy" id="1610493"/>
    <lineage>
        <taxon>Bacteria</taxon>
        <taxon>Bacillati</taxon>
        <taxon>Actinomycetota</taxon>
        <taxon>Actinomycetes</taxon>
        <taxon>Propionibacteriales</taxon>
        <taxon>Propionibacteriaceae</taxon>
        <taxon>Tessaracoccus</taxon>
    </lineage>
</organism>
<dbReference type="SUPFAM" id="SSF53756">
    <property type="entry name" value="UDP-Glycosyltransferase/glycogen phosphorylase"/>
    <property type="match status" value="1"/>
</dbReference>
<accession>A0A1Q2CBK7</accession>
<reference evidence="4 5" key="1">
    <citation type="journal article" date="2016" name="Int. J. Syst. Evol. Microbiol.">
        <title>Tessaracoccus flavus sp. nov., isolated from the drainage system of a lindane-producing factory.</title>
        <authorList>
            <person name="Kumari R."/>
            <person name="Singh P."/>
            <person name="Schumann P."/>
            <person name="Lal R."/>
        </authorList>
    </citation>
    <scope>NUCLEOTIDE SEQUENCE [LARGE SCALE GENOMIC DNA]</scope>
    <source>
        <strain evidence="4 5">RP1T</strain>
    </source>
</reference>
<evidence type="ECO:0000256" key="1">
    <source>
        <dbReference type="ARBA" id="ARBA00022676"/>
    </source>
</evidence>
<dbReference type="Proteomes" id="UP000188324">
    <property type="component" value="Chromosome"/>
</dbReference>
<dbReference type="AlphaFoldDB" id="A0A1Q2CBK7"/>
<dbReference type="Pfam" id="PF13524">
    <property type="entry name" value="Glyco_trans_1_2"/>
    <property type="match status" value="1"/>
</dbReference>
<dbReference type="STRING" id="1610493.RPIT_00535"/>
<protein>
    <recommendedName>
        <fullName evidence="3">Spore protein YkvP/CgeB glycosyl transferase-like domain-containing protein</fullName>
    </recommendedName>
</protein>
<sequence>MSGTVGIVTTGHDVADARLHRTVAALRRAGCDVWVRGLGDPAKGPAGARISTAPAAGKLRRGLRALVWPLRGKCDVLITIDPDTSLTAWLRPGRWVADVHEDYRELLRDRSWVPAPLLRVLRAAVSALNWMISRADLVLVADDHVPPMAPRRYVMRNEPDVTVLPAMPAHTSERSAPFTAIYIGDNRESRGLKTMVEAVAGTADDEGFWRLDLVGPVAAGDREWFEERMSRPDARHVTFHDRLPPGEAWRIAERADVGLCLLADTPAFRDAMPSKVYEYLAMGLPTLATPLPRVQALLDEVGAGMIVGSATAATDALRRFATDDAERARLVANARAAGQALRDKPSTYDEAARRIAALCTSPSPGSGPSLDPL</sequence>